<dbReference type="SMART" id="SM00449">
    <property type="entry name" value="SPRY"/>
    <property type="match status" value="1"/>
</dbReference>
<dbReference type="InterPro" id="IPR043136">
    <property type="entry name" value="B30.2/SPRY_sf"/>
</dbReference>
<dbReference type="Gene3D" id="2.60.40.10">
    <property type="entry name" value="Immunoglobulins"/>
    <property type="match status" value="2"/>
</dbReference>
<name>A0A8J6EMK6_ELECQ</name>
<evidence type="ECO:0000256" key="6">
    <source>
        <dbReference type="ARBA" id="ARBA00023136"/>
    </source>
</evidence>
<dbReference type="GO" id="GO:0050863">
    <property type="term" value="P:regulation of T cell activation"/>
    <property type="evidence" value="ECO:0007669"/>
    <property type="project" value="UniProtKB-ARBA"/>
</dbReference>
<evidence type="ECO:0000256" key="9">
    <source>
        <dbReference type="ARBA" id="ARBA00023319"/>
    </source>
</evidence>
<evidence type="ECO:0000313" key="15">
    <source>
        <dbReference type="Proteomes" id="UP000770717"/>
    </source>
</evidence>
<evidence type="ECO:0000259" key="12">
    <source>
        <dbReference type="PROSITE" id="PS50188"/>
    </source>
</evidence>
<keyword evidence="6 10" id="KW-0472">Membrane</keyword>
<keyword evidence="7" id="KW-1015">Disulfide bond</keyword>
<reference evidence="14" key="1">
    <citation type="thesis" date="2020" institute="ProQuest LLC" country="789 East Eisenhower Parkway, Ann Arbor, MI, USA">
        <title>Comparative Genomics and Chromosome Evolution.</title>
        <authorList>
            <person name="Mudd A.B."/>
        </authorList>
    </citation>
    <scope>NUCLEOTIDE SEQUENCE</scope>
    <source>
        <strain evidence="14">HN-11 Male</strain>
        <tissue evidence="14">Kidney and liver</tissue>
    </source>
</reference>
<dbReference type="Pfam" id="PF22705">
    <property type="entry name" value="C2-set_3"/>
    <property type="match status" value="1"/>
</dbReference>
<evidence type="ECO:0000256" key="3">
    <source>
        <dbReference type="ARBA" id="ARBA00022692"/>
    </source>
</evidence>
<dbReference type="Proteomes" id="UP000770717">
    <property type="component" value="Unassembled WGS sequence"/>
</dbReference>
<dbReference type="SUPFAM" id="SSF48726">
    <property type="entry name" value="Immunoglobulin"/>
    <property type="match status" value="2"/>
</dbReference>
<dbReference type="InterPro" id="IPR003599">
    <property type="entry name" value="Ig_sub"/>
</dbReference>
<dbReference type="GO" id="GO:0009897">
    <property type="term" value="C:external side of plasma membrane"/>
    <property type="evidence" value="ECO:0007669"/>
    <property type="project" value="TreeGrafter"/>
</dbReference>
<dbReference type="Gene3D" id="2.60.120.920">
    <property type="match status" value="1"/>
</dbReference>
<dbReference type="InterPro" id="IPR036179">
    <property type="entry name" value="Ig-like_dom_sf"/>
</dbReference>
<feature type="domain" description="Ig-like" evidence="13">
    <location>
        <begin position="33"/>
        <end position="129"/>
    </location>
</feature>
<dbReference type="PROSITE" id="PS50835">
    <property type="entry name" value="IG_LIKE"/>
    <property type="match status" value="1"/>
</dbReference>
<dbReference type="InterPro" id="IPR007110">
    <property type="entry name" value="Ig-like_dom"/>
</dbReference>
<dbReference type="GO" id="GO:0005102">
    <property type="term" value="F:signaling receptor binding"/>
    <property type="evidence" value="ECO:0007669"/>
    <property type="project" value="TreeGrafter"/>
</dbReference>
<dbReference type="FunFam" id="2.60.40.10:FF:000142">
    <property type="entry name" value="V-set domain-containing T-cell activation inhibitor 1"/>
    <property type="match status" value="1"/>
</dbReference>
<gene>
    <name evidence="14" type="ORF">GDO78_014023</name>
</gene>
<comment type="subcellular location">
    <subcellularLocation>
        <location evidence="1">Membrane</location>
        <topology evidence="1">Single-pass type I membrane protein</topology>
    </subcellularLocation>
</comment>
<comment type="caution">
    <text evidence="14">The sequence shown here is derived from an EMBL/GenBank/DDBJ whole genome shotgun (WGS) entry which is preliminary data.</text>
</comment>
<dbReference type="InterPro" id="IPR050504">
    <property type="entry name" value="IgSF_BTN/MOG"/>
</dbReference>
<feature type="domain" description="B30.2/SPRY" evidence="12">
    <location>
        <begin position="271"/>
        <end position="467"/>
    </location>
</feature>
<evidence type="ECO:0000256" key="2">
    <source>
        <dbReference type="ARBA" id="ARBA00007591"/>
    </source>
</evidence>
<evidence type="ECO:0000313" key="14">
    <source>
        <dbReference type="EMBL" id="KAG9471611.1"/>
    </source>
</evidence>
<accession>A0A8J6EMK6</accession>
<dbReference type="Pfam" id="PF00622">
    <property type="entry name" value="SPRY"/>
    <property type="match status" value="1"/>
</dbReference>
<dbReference type="PROSITE" id="PS50188">
    <property type="entry name" value="B302_SPRY"/>
    <property type="match status" value="1"/>
</dbReference>
<keyword evidence="4 11" id="KW-0732">Signal</keyword>
<comment type="similarity">
    <text evidence="2">Belongs to the immunoglobulin superfamily. BTN/MOG family.</text>
</comment>
<dbReference type="SUPFAM" id="SSF49899">
    <property type="entry name" value="Concanavalin A-like lectins/glucanases"/>
    <property type="match status" value="1"/>
</dbReference>
<evidence type="ECO:0000256" key="8">
    <source>
        <dbReference type="ARBA" id="ARBA00023180"/>
    </source>
</evidence>
<evidence type="ECO:0000259" key="13">
    <source>
        <dbReference type="PROSITE" id="PS50835"/>
    </source>
</evidence>
<dbReference type="SMART" id="SM00406">
    <property type="entry name" value="IGv"/>
    <property type="match status" value="1"/>
</dbReference>
<evidence type="ECO:0000256" key="7">
    <source>
        <dbReference type="ARBA" id="ARBA00023157"/>
    </source>
</evidence>
<dbReference type="InterPro" id="IPR013783">
    <property type="entry name" value="Ig-like_fold"/>
</dbReference>
<dbReference type="GO" id="GO:0001817">
    <property type="term" value="P:regulation of cytokine production"/>
    <property type="evidence" value="ECO:0007669"/>
    <property type="project" value="TreeGrafter"/>
</dbReference>
<feature type="signal peptide" evidence="11">
    <location>
        <begin position="1"/>
        <end position="17"/>
    </location>
</feature>
<dbReference type="GO" id="GO:0050852">
    <property type="term" value="P:T cell receptor signaling pathway"/>
    <property type="evidence" value="ECO:0007669"/>
    <property type="project" value="TreeGrafter"/>
</dbReference>
<dbReference type="SMART" id="SM00409">
    <property type="entry name" value="IG"/>
    <property type="match status" value="1"/>
</dbReference>
<dbReference type="PANTHER" id="PTHR24100">
    <property type="entry name" value="BUTYROPHILIN"/>
    <property type="match status" value="1"/>
</dbReference>
<keyword evidence="15" id="KW-1185">Reference proteome</keyword>
<proteinExistence type="inferred from homology"/>
<dbReference type="InterPro" id="IPR013320">
    <property type="entry name" value="ConA-like_dom_sf"/>
</dbReference>
<dbReference type="InterPro" id="IPR053896">
    <property type="entry name" value="BTN3A2-like_Ig-C"/>
</dbReference>
<evidence type="ECO:0000256" key="5">
    <source>
        <dbReference type="ARBA" id="ARBA00022989"/>
    </source>
</evidence>
<keyword evidence="9" id="KW-0393">Immunoglobulin domain</keyword>
<dbReference type="OrthoDB" id="9986391at2759"/>
<keyword evidence="8" id="KW-0325">Glycoprotein</keyword>
<organism evidence="14 15">
    <name type="scientific">Eleutherodactylus coqui</name>
    <name type="common">Puerto Rican coqui</name>
    <dbReference type="NCBI Taxonomy" id="57060"/>
    <lineage>
        <taxon>Eukaryota</taxon>
        <taxon>Metazoa</taxon>
        <taxon>Chordata</taxon>
        <taxon>Craniata</taxon>
        <taxon>Vertebrata</taxon>
        <taxon>Euteleostomi</taxon>
        <taxon>Amphibia</taxon>
        <taxon>Batrachia</taxon>
        <taxon>Anura</taxon>
        <taxon>Neobatrachia</taxon>
        <taxon>Hyloidea</taxon>
        <taxon>Eleutherodactylidae</taxon>
        <taxon>Eleutherodactylinae</taxon>
        <taxon>Eleutherodactylus</taxon>
        <taxon>Eleutherodactylus</taxon>
    </lineage>
</organism>
<dbReference type="Pfam" id="PF07686">
    <property type="entry name" value="V-set"/>
    <property type="match status" value="1"/>
</dbReference>
<dbReference type="AlphaFoldDB" id="A0A8J6EMK6"/>
<feature type="transmembrane region" description="Helical" evidence="10">
    <location>
        <begin position="235"/>
        <end position="258"/>
    </location>
</feature>
<dbReference type="InterPro" id="IPR003877">
    <property type="entry name" value="SPRY_dom"/>
</dbReference>
<protein>
    <submittedName>
        <fullName evidence="14">Uncharacterized protein</fullName>
    </submittedName>
</protein>
<evidence type="ECO:0000256" key="10">
    <source>
        <dbReference type="SAM" id="Phobius"/>
    </source>
</evidence>
<keyword evidence="3 10" id="KW-0812">Transmembrane</keyword>
<dbReference type="GO" id="GO:1903037">
    <property type="term" value="P:regulation of leukocyte cell-cell adhesion"/>
    <property type="evidence" value="ECO:0007669"/>
    <property type="project" value="UniProtKB-ARBA"/>
</dbReference>
<dbReference type="EMBL" id="WNTK01000123">
    <property type="protein sequence ID" value="KAG9471611.1"/>
    <property type="molecule type" value="Genomic_DNA"/>
</dbReference>
<dbReference type="PANTHER" id="PTHR24100:SF149">
    <property type="entry name" value="BG-LIKE ANTIGEN 1-RELATED"/>
    <property type="match status" value="1"/>
</dbReference>
<evidence type="ECO:0000256" key="4">
    <source>
        <dbReference type="ARBA" id="ARBA00022729"/>
    </source>
</evidence>
<keyword evidence="5 10" id="KW-1133">Transmembrane helix</keyword>
<dbReference type="InterPro" id="IPR003879">
    <property type="entry name" value="Butyrophylin_SPRY"/>
</dbReference>
<dbReference type="InterPro" id="IPR013106">
    <property type="entry name" value="Ig_V-set"/>
</dbReference>
<sequence length="467" mass="52823">MESWCLFLTLLAAAVSGEFHLQTQETKEVAEVGSDAFLSCTLSCPQGLSELKVHWFRSHYFWTVYLLENGKEDKERQSPKYSGRAALRAQPESGDLTLALHNVSLSDADMYHCLVENSTSKDSKEVVIELIVIGEGSVPVLGVSLEDNSIGISFVTSDWFPSPKMHWEVDGSMVVTDNQDIIRNQSNGLFQVESRILLKRPSDGHVYAAMRHPVTRKEVGLYMEIAADMFPHLSAWAYAFIFTVVILTAGAIITIIYIKKQHRQKANLQRTVDALSADVAWRKAVMTPEYITLCPETAHPELSVTPNFITLMNVPPQEPPTANDSRFETERCCLGLPSFYSGSYYWEVELGNCLEWAVGVASPEVRRRGQAYMFRPQEHIWCISRFVEDVKALDTQEAHLPVANGQLKRVGVYLNLSKLRQLTFYDPTSWDILYTFNNVGHTRGNVLPFFWLGRNGDMVRLMNRGQQ</sequence>
<evidence type="ECO:0000256" key="11">
    <source>
        <dbReference type="SAM" id="SignalP"/>
    </source>
</evidence>
<feature type="chain" id="PRO_5035148195" evidence="11">
    <location>
        <begin position="18"/>
        <end position="467"/>
    </location>
</feature>
<dbReference type="InterPro" id="IPR001870">
    <property type="entry name" value="B30.2/SPRY"/>
</dbReference>
<dbReference type="PRINTS" id="PR01407">
    <property type="entry name" value="BUTYPHLNCDUF"/>
</dbReference>
<evidence type="ECO:0000256" key="1">
    <source>
        <dbReference type="ARBA" id="ARBA00004479"/>
    </source>
</evidence>